<dbReference type="InterPro" id="IPR029068">
    <property type="entry name" value="Glyas_Bleomycin-R_OHBP_Dase"/>
</dbReference>
<evidence type="ECO:0000259" key="1">
    <source>
        <dbReference type="PROSITE" id="PS51819"/>
    </source>
</evidence>
<evidence type="ECO:0000313" key="12">
    <source>
        <dbReference type="Proteomes" id="UP000559282"/>
    </source>
</evidence>
<accession>A0A7K4P1L8</accession>
<evidence type="ECO:0000313" key="13">
    <source>
        <dbReference type="Proteomes" id="UP000563820"/>
    </source>
</evidence>
<name>A0A7K4P1L8_9ARCH</name>
<evidence type="ECO:0000313" key="5">
    <source>
        <dbReference type="EMBL" id="NWJ84431.1"/>
    </source>
</evidence>
<dbReference type="EMBL" id="JACATC010000008">
    <property type="protein sequence ID" value="NWJ84431.1"/>
    <property type="molecule type" value="Genomic_DNA"/>
</dbReference>
<evidence type="ECO:0000313" key="11">
    <source>
        <dbReference type="Proteomes" id="UP000549797"/>
    </source>
</evidence>
<dbReference type="Gene3D" id="3.10.180.10">
    <property type="entry name" value="2,3-Dihydroxybiphenyl 1,2-Dioxygenase, domain 1"/>
    <property type="match status" value="1"/>
</dbReference>
<dbReference type="Proteomes" id="UP000535457">
    <property type="component" value="Unassembled WGS sequence"/>
</dbReference>
<dbReference type="InterPro" id="IPR004360">
    <property type="entry name" value="Glyas_Fos-R_dOase_dom"/>
</dbReference>
<dbReference type="EMBL" id="JACATI010000009">
    <property type="protein sequence ID" value="NWJ20753.1"/>
    <property type="molecule type" value="Genomic_DNA"/>
</dbReference>
<reference evidence="7" key="2">
    <citation type="submission" date="2020-06" db="EMBL/GenBank/DDBJ databases">
        <authorList>
            <person name="Wang Y."/>
        </authorList>
    </citation>
    <scope>NUCLEOTIDE SEQUENCE</scope>
    <source>
        <strain evidence="7">D1a</strain>
        <strain evidence="2">L14</strain>
        <strain evidence="4">L15a</strain>
        <strain evidence="8">L19a</strain>
        <strain evidence="6">T1C4</strain>
        <strain evidence="3">T1L11</strain>
        <strain evidence="5">T3L1</strain>
    </source>
</reference>
<dbReference type="Proteomes" id="UP000549797">
    <property type="component" value="Unassembled WGS sequence"/>
</dbReference>
<dbReference type="Proteomes" id="UP000575480">
    <property type="component" value="Unassembled WGS sequence"/>
</dbReference>
<organism evidence="7 11">
    <name type="scientific">Marine Group I thaumarchaeote</name>
    <dbReference type="NCBI Taxonomy" id="2511932"/>
    <lineage>
        <taxon>Archaea</taxon>
        <taxon>Nitrososphaerota</taxon>
        <taxon>Marine Group I</taxon>
    </lineage>
</organism>
<dbReference type="EMBL" id="JACATG010000013">
    <property type="protein sequence ID" value="NWK14352.1"/>
    <property type="molecule type" value="Genomic_DNA"/>
</dbReference>
<evidence type="ECO:0000313" key="8">
    <source>
        <dbReference type="EMBL" id="NWK14352.1"/>
    </source>
</evidence>
<gene>
    <name evidence="6" type="ORF">HX847_06005</name>
    <name evidence="3" type="ORF">HX848_06755</name>
    <name evidence="7" type="ORF">HX852_05315</name>
    <name evidence="8" type="ORF">HX853_06955</name>
    <name evidence="5" type="ORF">HX854_06880</name>
    <name evidence="4" type="ORF">HX858_06200</name>
    <name evidence="2" type="ORF">HX860_06795</name>
</gene>
<reference evidence="9 10" key="1">
    <citation type="journal article" date="2019" name="Environ. Microbiol.">
        <title>Genomics insights into ecotype formation of ammonia-oxidizing archaea in the deep ocean.</title>
        <authorList>
            <person name="Wang Y."/>
            <person name="Huang J.M."/>
            <person name="Cui G.J."/>
            <person name="Nunoura T."/>
            <person name="Takaki Y."/>
            <person name="Li W.L."/>
            <person name="Li J."/>
            <person name="Gao Z.M."/>
            <person name="Takai K."/>
            <person name="Zhang A.Q."/>
            <person name="Stepanauskas R."/>
        </authorList>
    </citation>
    <scope>NUCLEOTIDE SEQUENCE [LARGE SCALE GENOMIC DNA]</scope>
    <source>
        <strain evidence="7 11">D1a</strain>
        <strain evidence="2 15">L14</strain>
        <strain evidence="4 14">L15a</strain>
        <strain evidence="8 10">L19a</strain>
        <strain evidence="6 12">T1C4</strain>
        <strain evidence="3 13">T1L11</strain>
        <strain evidence="5 9">T3L1</strain>
    </source>
</reference>
<dbReference type="EMBL" id="JACATJ010000008">
    <property type="protein sequence ID" value="NWK09184.1"/>
    <property type="molecule type" value="Genomic_DNA"/>
</dbReference>
<dbReference type="Proteomes" id="UP000563820">
    <property type="component" value="Unassembled WGS sequence"/>
</dbReference>
<comment type="caution">
    <text evidence="7">The sequence shown here is derived from an EMBL/GenBank/DDBJ whole genome shotgun (WGS) entry which is preliminary data.</text>
</comment>
<evidence type="ECO:0000313" key="4">
    <source>
        <dbReference type="EMBL" id="NWJ57325.1"/>
    </source>
</evidence>
<evidence type="ECO:0000313" key="3">
    <source>
        <dbReference type="EMBL" id="NWJ29062.1"/>
    </source>
</evidence>
<dbReference type="AlphaFoldDB" id="A0A7K4P1L8"/>
<evidence type="ECO:0000313" key="15">
    <source>
        <dbReference type="Proteomes" id="UP000587702"/>
    </source>
</evidence>
<evidence type="ECO:0000313" key="14">
    <source>
        <dbReference type="Proteomes" id="UP000575480"/>
    </source>
</evidence>
<dbReference type="EMBL" id="JACATF010000026">
    <property type="protein sequence ID" value="NWK07943.1"/>
    <property type="molecule type" value="Genomic_DNA"/>
</dbReference>
<dbReference type="EMBL" id="JACATE010000012">
    <property type="protein sequence ID" value="NWJ29062.1"/>
    <property type="molecule type" value="Genomic_DNA"/>
</dbReference>
<sequence>MKINRISAVTLFVNDMYKSCKFYSRIPGFRLVYGGPSVNFSTFEVGEEEQMYLNLELKTENKNKDFGRIIFYTDDVDKLYSYLSSDQDFAELTTFENEPTTADWGERFFHLRDPDHYQLSFAMPITSKEKSLVDHN</sequence>
<feature type="domain" description="VOC" evidence="1">
    <location>
        <begin position="5"/>
        <end position="124"/>
    </location>
</feature>
<evidence type="ECO:0000313" key="6">
    <source>
        <dbReference type="EMBL" id="NWK07943.1"/>
    </source>
</evidence>
<dbReference type="Proteomes" id="UP000559282">
    <property type="component" value="Unassembled WGS sequence"/>
</dbReference>
<protein>
    <submittedName>
        <fullName evidence="7">VOC family protein</fullName>
    </submittedName>
</protein>
<dbReference type="SUPFAM" id="SSF54593">
    <property type="entry name" value="Glyoxalase/Bleomycin resistance protein/Dihydroxybiphenyl dioxygenase"/>
    <property type="match status" value="1"/>
</dbReference>
<dbReference type="Pfam" id="PF00903">
    <property type="entry name" value="Glyoxalase"/>
    <property type="match status" value="1"/>
</dbReference>
<dbReference type="Proteomes" id="UP000520052">
    <property type="component" value="Unassembled WGS sequence"/>
</dbReference>
<evidence type="ECO:0000313" key="7">
    <source>
        <dbReference type="EMBL" id="NWK09184.1"/>
    </source>
</evidence>
<evidence type="ECO:0000313" key="9">
    <source>
        <dbReference type="Proteomes" id="UP000520052"/>
    </source>
</evidence>
<evidence type="ECO:0000313" key="10">
    <source>
        <dbReference type="Proteomes" id="UP000535457"/>
    </source>
</evidence>
<dbReference type="Proteomes" id="UP000587702">
    <property type="component" value="Unassembled WGS sequence"/>
</dbReference>
<dbReference type="PROSITE" id="PS51819">
    <property type="entry name" value="VOC"/>
    <property type="match status" value="1"/>
</dbReference>
<evidence type="ECO:0000313" key="2">
    <source>
        <dbReference type="EMBL" id="NWJ20753.1"/>
    </source>
</evidence>
<proteinExistence type="predicted"/>
<dbReference type="InterPro" id="IPR037523">
    <property type="entry name" value="VOC_core"/>
</dbReference>
<dbReference type="EMBL" id="JACATH010000005">
    <property type="protein sequence ID" value="NWJ57325.1"/>
    <property type="molecule type" value="Genomic_DNA"/>
</dbReference>